<gene>
    <name evidence="3" type="ORF">QDX21_04125</name>
</gene>
<dbReference type="RefSeq" id="WP_279675218.1">
    <property type="nucleotide sequence ID" value="NZ_CP122566.1"/>
</dbReference>
<proteinExistence type="predicted"/>
<feature type="transmembrane region" description="Helical" evidence="2">
    <location>
        <begin position="109"/>
        <end position="131"/>
    </location>
</feature>
<evidence type="ECO:0000313" key="3">
    <source>
        <dbReference type="EMBL" id="WGH93993.1"/>
    </source>
</evidence>
<sequence>MPDRSPDEPHSEEQQWRDIVLELGGSDTQATAPAPVDRTAHQHGETSTTATPRGPRDYTLAEEPDDDFVPATPRPIFSGSPRAVLSWVTVIGIPLIFFALWVLPGVQLSWWFTTGLWLAWFGAAVSLFYLLPRDRYSRRDSDDDYGSGARV</sequence>
<keyword evidence="2" id="KW-0472">Membrane</keyword>
<dbReference type="EMBL" id="CP122566">
    <property type="protein sequence ID" value="WGH93993.1"/>
    <property type="molecule type" value="Genomic_DNA"/>
</dbReference>
<keyword evidence="4" id="KW-1185">Reference proteome</keyword>
<accession>A0AAJ6AIA8</accession>
<dbReference type="AlphaFoldDB" id="A0AAJ6AIA8"/>
<feature type="region of interest" description="Disordered" evidence="1">
    <location>
        <begin position="1"/>
        <end position="73"/>
    </location>
</feature>
<keyword evidence="2" id="KW-0812">Transmembrane</keyword>
<dbReference type="Proteomes" id="UP001224674">
    <property type="component" value="Chromosome"/>
</dbReference>
<protein>
    <submittedName>
        <fullName evidence="3">Uncharacterized protein</fullName>
    </submittedName>
</protein>
<feature type="transmembrane region" description="Helical" evidence="2">
    <location>
        <begin position="84"/>
        <end position="103"/>
    </location>
</feature>
<name>A0AAJ6AIA8_9MICC</name>
<feature type="compositionally biased region" description="Basic and acidic residues" evidence="1">
    <location>
        <begin position="1"/>
        <end position="20"/>
    </location>
</feature>
<organism evidence="3 4">
    <name type="scientific">Auritidibacter ignavus</name>
    <dbReference type="NCBI Taxonomy" id="678932"/>
    <lineage>
        <taxon>Bacteria</taxon>
        <taxon>Bacillati</taxon>
        <taxon>Actinomycetota</taxon>
        <taxon>Actinomycetes</taxon>
        <taxon>Micrococcales</taxon>
        <taxon>Micrococcaceae</taxon>
        <taxon>Auritidibacter</taxon>
    </lineage>
</organism>
<evidence type="ECO:0000313" key="4">
    <source>
        <dbReference type="Proteomes" id="UP001224674"/>
    </source>
</evidence>
<evidence type="ECO:0000256" key="1">
    <source>
        <dbReference type="SAM" id="MobiDB-lite"/>
    </source>
</evidence>
<evidence type="ECO:0000256" key="2">
    <source>
        <dbReference type="SAM" id="Phobius"/>
    </source>
</evidence>
<keyword evidence="2" id="KW-1133">Transmembrane helix</keyword>
<reference evidence="3 4" key="1">
    <citation type="submission" date="2023-03" db="EMBL/GenBank/DDBJ databases">
        <title>Complete genome sequences of several Auritidibacter ignavus strains isolated from ear infections.</title>
        <authorList>
            <person name="Baehr T."/>
            <person name="Baumhoegger A.M."/>
        </authorList>
    </citation>
    <scope>NUCLEOTIDE SEQUENCE [LARGE SCALE GENOMIC DNA]</scope>
    <source>
        <strain evidence="3 4">BABAE-6</strain>
    </source>
</reference>